<organism evidence="1 2">
    <name type="scientific">Phialemonium atrogriseum</name>
    <dbReference type="NCBI Taxonomy" id="1093897"/>
    <lineage>
        <taxon>Eukaryota</taxon>
        <taxon>Fungi</taxon>
        <taxon>Dikarya</taxon>
        <taxon>Ascomycota</taxon>
        <taxon>Pezizomycotina</taxon>
        <taxon>Sordariomycetes</taxon>
        <taxon>Sordariomycetidae</taxon>
        <taxon>Cephalothecales</taxon>
        <taxon>Cephalothecaceae</taxon>
        <taxon>Phialemonium</taxon>
    </lineage>
</organism>
<dbReference type="Proteomes" id="UP001244011">
    <property type="component" value="Unassembled WGS sequence"/>
</dbReference>
<protein>
    <submittedName>
        <fullName evidence="1">Uncharacterized protein</fullName>
    </submittedName>
</protein>
<dbReference type="AlphaFoldDB" id="A0AAJ0C632"/>
<sequence length="175" mass="20125">MDPAQVEWIVKFIYAGNLSFLRPIEPDPLVPTPEDSEKVLQLGFDLYKIADFFQLGAIKTLACEMLREHIEGVATRWKTEHDTWRSGRREDEHPNEMSPEVKKLMELAKAAYNLPVGGLWVPLMDHRVHGLLQDMPQMGFDILYKLTVCPYDNAGYHTLACYWRNHPDKSLPTGT</sequence>
<reference evidence="1" key="1">
    <citation type="submission" date="2023-06" db="EMBL/GenBank/DDBJ databases">
        <title>Genome-scale phylogeny and comparative genomics of the fungal order Sordariales.</title>
        <authorList>
            <consortium name="Lawrence Berkeley National Laboratory"/>
            <person name="Hensen N."/>
            <person name="Bonometti L."/>
            <person name="Westerberg I."/>
            <person name="Brannstrom I.O."/>
            <person name="Guillou S."/>
            <person name="Cros-Aarteil S."/>
            <person name="Calhoun S."/>
            <person name="Haridas S."/>
            <person name="Kuo A."/>
            <person name="Mondo S."/>
            <person name="Pangilinan J."/>
            <person name="Riley R."/>
            <person name="Labutti K."/>
            <person name="Andreopoulos B."/>
            <person name="Lipzen A."/>
            <person name="Chen C."/>
            <person name="Yanf M."/>
            <person name="Daum C."/>
            <person name="Ng V."/>
            <person name="Clum A."/>
            <person name="Steindorff A."/>
            <person name="Ohm R."/>
            <person name="Martin F."/>
            <person name="Silar P."/>
            <person name="Natvig D."/>
            <person name="Lalanne C."/>
            <person name="Gautier V."/>
            <person name="Ament-Velasquez S.L."/>
            <person name="Kruys A."/>
            <person name="Hutchinson M.I."/>
            <person name="Powell A.J."/>
            <person name="Barry K."/>
            <person name="Miller A.N."/>
            <person name="Grigoriev I.V."/>
            <person name="Debuchy R."/>
            <person name="Gladieux P."/>
            <person name="Thoren M.H."/>
            <person name="Johannesson H."/>
        </authorList>
    </citation>
    <scope>NUCLEOTIDE SEQUENCE</scope>
    <source>
        <strain evidence="1">8032-3</strain>
    </source>
</reference>
<evidence type="ECO:0000313" key="2">
    <source>
        <dbReference type="Proteomes" id="UP001244011"/>
    </source>
</evidence>
<dbReference type="GeneID" id="85309123"/>
<accession>A0AAJ0C632</accession>
<keyword evidence="2" id="KW-1185">Reference proteome</keyword>
<dbReference type="EMBL" id="MU839001">
    <property type="protein sequence ID" value="KAK1770162.1"/>
    <property type="molecule type" value="Genomic_DNA"/>
</dbReference>
<gene>
    <name evidence="1" type="ORF">QBC33DRAFT_512817</name>
</gene>
<name>A0AAJ0C632_9PEZI</name>
<comment type="caution">
    <text evidence="1">The sequence shown here is derived from an EMBL/GenBank/DDBJ whole genome shotgun (WGS) entry which is preliminary data.</text>
</comment>
<dbReference type="RefSeq" id="XP_060286375.1">
    <property type="nucleotide sequence ID" value="XM_060425936.1"/>
</dbReference>
<evidence type="ECO:0000313" key="1">
    <source>
        <dbReference type="EMBL" id="KAK1770162.1"/>
    </source>
</evidence>
<proteinExistence type="predicted"/>